<evidence type="ECO:0000313" key="5">
    <source>
        <dbReference type="Proteomes" id="UP001277471"/>
    </source>
</evidence>
<protein>
    <submittedName>
        <fullName evidence="4">Response regulator</fullName>
    </submittedName>
</protein>
<feature type="modified residue" description="4-aspartylphosphate" evidence="2">
    <location>
        <position position="58"/>
    </location>
</feature>
<dbReference type="Pfam" id="PF00072">
    <property type="entry name" value="Response_reg"/>
    <property type="match status" value="1"/>
</dbReference>
<dbReference type="GeneID" id="56449124"/>
<sequence length="130" mass="14112">MRGQTLMADILVVDDDPVSLSIISKILEKEGNNVTGCGDARAAIESLTFHEFDLLVTDLIMPEHDGFEVIQVAKNLRPDLRIIVLSGIDERVPPELTMQALTKLGVARMVRKPIKPAVLASEVLAVLIAG</sequence>
<gene>
    <name evidence="4" type="ORF">SIM66_06990</name>
</gene>
<reference evidence="4 5" key="1">
    <citation type="submission" date="2023-11" db="EMBL/GenBank/DDBJ databases">
        <title>MicrobeMod: A computational toolkit for identifying prokaryotic methylation and restriction-modification with nanopore sequencing.</title>
        <authorList>
            <person name="Crits-Christoph A."/>
            <person name="Kang S.C."/>
            <person name="Lee H."/>
            <person name="Ostrov N."/>
        </authorList>
    </citation>
    <scope>NUCLEOTIDE SEQUENCE [LARGE SCALE GENOMIC DNA]</scope>
    <source>
        <strain evidence="4 5">ATCC 29145</strain>
    </source>
</reference>
<dbReference type="PANTHER" id="PTHR44591:SF3">
    <property type="entry name" value="RESPONSE REGULATORY DOMAIN-CONTAINING PROTEIN"/>
    <property type="match status" value="1"/>
</dbReference>
<evidence type="ECO:0000256" key="2">
    <source>
        <dbReference type="PROSITE-ProRule" id="PRU00169"/>
    </source>
</evidence>
<accession>A0ABU4NZJ1</accession>
<proteinExistence type="predicted"/>
<evidence type="ECO:0000256" key="1">
    <source>
        <dbReference type="ARBA" id="ARBA00022553"/>
    </source>
</evidence>
<keyword evidence="1 2" id="KW-0597">Phosphoprotein</keyword>
<dbReference type="PANTHER" id="PTHR44591">
    <property type="entry name" value="STRESS RESPONSE REGULATOR PROTEIN 1"/>
    <property type="match status" value="1"/>
</dbReference>
<keyword evidence="5" id="KW-1185">Reference proteome</keyword>
<dbReference type="InterPro" id="IPR050595">
    <property type="entry name" value="Bact_response_regulator"/>
</dbReference>
<organism evidence="4 5">
    <name type="scientific">Azospirillum brasilense</name>
    <dbReference type="NCBI Taxonomy" id="192"/>
    <lineage>
        <taxon>Bacteria</taxon>
        <taxon>Pseudomonadati</taxon>
        <taxon>Pseudomonadota</taxon>
        <taxon>Alphaproteobacteria</taxon>
        <taxon>Rhodospirillales</taxon>
        <taxon>Azospirillaceae</taxon>
        <taxon>Azospirillum</taxon>
    </lineage>
</organism>
<comment type="caution">
    <text evidence="4">The sequence shown here is derived from an EMBL/GenBank/DDBJ whole genome shotgun (WGS) entry which is preliminary data.</text>
</comment>
<evidence type="ECO:0000259" key="3">
    <source>
        <dbReference type="PROSITE" id="PS50110"/>
    </source>
</evidence>
<name>A0ABU4NZJ1_AZOBR</name>
<dbReference type="InterPro" id="IPR011006">
    <property type="entry name" value="CheY-like_superfamily"/>
</dbReference>
<dbReference type="EMBL" id="JAWXYC010000003">
    <property type="protein sequence ID" value="MDX5950932.1"/>
    <property type="molecule type" value="Genomic_DNA"/>
</dbReference>
<dbReference type="CDD" id="cd00156">
    <property type="entry name" value="REC"/>
    <property type="match status" value="1"/>
</dbReference>
<dbReference type="Gene3D" id="3.40.50.2300">
    <property type="match status" value="1"/>
</dbReference>
<dbReference type="SMART" id="SM00448">
    <property type="entry name" value="REC"/>
    <property type="match status" value="1"/>
</dbReference>
<dbReference type="PROSITE" id="PS50110">
    <property type="entry name" value="RESPONSE_REGULATORY"/>
    <property type="match status" value="1"/>
</dbReference>
<dbReference type="SUPFAM" id="SSF52172">
    <property type="entry name" value="CheY-like"/>
    <property type="match status" value="1"/>
</dbReference>
<feature type="domain" description="Response regulatory" evidence="3">
    <location>
        <begin position="9"/>
        <end position="127"/>
    </location>
</feature>
<evidence type="ECO:0000313" key="4">
    <source>
        <dbReference type="EMBL" id="MDX5950932.1"/>
    </source>
</evidence>
<dbReference type="InterPro" id="IPR001789">
    <property type="entry name" value="Sig_transdc_resp-reg_receiver"/>
</dbReference>
<dbReference type="RefSeq" id="WP_236778227.1">
    <property type="nucleotide sequence ID" value="NZ_CP012915.1"/>
</dbReference>
<dbReference type="Proteomes" id="UP001277471">
    <property type="component" value="Unassembled WGS sequence"/>
</dbReference>